<dbReference type="GeneID" id="106126407"/>
<reference evidence="1" key="1">
    <citation type="submission" date="2025-08" db="UniProtKB">
        <authorList>
            <consortium name="RefSeq"/>
        </authorList>
    </citation>
    <scope>IDENTIFICATION</scope>
</reference>
<organism evidence="1">
    <name type="scientific">Papilio xuthus</name>
    <name type="common">Asian swallowtail butterfly</name>
    <dbReference type="NCBI Taxonomy" id="66420"/>
    <lineage>
        <taxon>Eukaryota</taxon>
        <taxon>Metazoa</taxon>
        <taxon>Ecdysozoa</taxon>
        <taxon>Arthropoda</taxon>
        <taxon>Hexapoda</taxon>
        <taxon>Insecta</taxon>
        <taxon>Pterygota</taxon>
        <taxon>Neoptera</taxon>
        <taxon>Endopterygota</taxon>
        <taxon>Lepidoptera</taxon>
        <taxon>Glossata</taxon>
        <taxon>Ditrysia</taxon>
        <taxon>Papilionoidea</taxon>
        <taxon>Papilionidae</taxon>
        <taxon>Papilioninae</taxon>
        <taxon>Papilio</taxon>
    </lineage>
</organism>
<dbReference type="AlphaFoldDB" id="A0AAJ6ZUM2"/>
<dbReference type="KEGG" id="pxu:106126407"/>
<name>A0AAJ6ZUM2_PAPXU</name>
<accession>A0AAJ6ZUM2</accession>
<dbReference type="RefSeq" id="XP_013179505.1">
    <property type="nucleotide sequence ID" value="XM_013324051.1"/>
</dbReference>
<proteinExistence type="predicted"/>
<evidence type="ECO:0000313" key="1">
    <source>
        <dbReference type="RefSeq" id="XP_013179505.1"/>
    </source>
</evidence>
<protein>
    <submittedName>
        <fullName evidence="1">Uncharacterized protein LOC106126407 isoform X1</fullName>
    </submittedName>
</protein>
<dbReference type="Proteomes" id="UP000694872">
    <property type="component" value="Unplaced"/>
</dbReference>
<gene>
    <name evidence="1" type="primary">LOC106126407</name>
</gene>
<sequence>MNSISGRNDKPILELSSLLRFITDGSCDECEKNNDLQMFVTVSKTIDANRMSIKRSMQLPKTFRIIKLSPISKLISKRYRYSILRHKCIILFQCVVKKKKVNIFIFFPYKSKVEINSQEIKIRRYLLSITCTNDDKISKIFETHIYYVLRKVEDQFRRDTLQTNCANNIAMIKKRLIKDSVNKISHRTPTSEMYILKESKSSSNLSKHLQLCNNSLTKMRSNANLLEMRNSSLPLSGNEEFYLVKRIQLVYIMSKSRKCPHYPTCSKKMFHSKKSHCVSNIFEQSCKLHNELLKKTAMPCCKNHKDNMNTVMDSMIKKRRCIEKEYEHMLRQISKLMHTCNDEKSKLRVTSKHCYPKKPKCKKEILPLCQNCKQNLKEKPKNICKPKCMDNFGKIIKSTYDRCSKQAKTKLKNNNIGKIIKDTYGQCSKQAKMKCKTIHLDKIIKKLYGQCSQQVTSKVITKLKPTKQDCYMFSVHAFPNQKLVSEPEMCHFKKNAVFQFMSIMNQEQSKVVNCAAMSKRDSIIENDTSTLGLQQRNYLKSKLLLVKKRTSVVFLDVNNFAEYDICLQGMFKDPSKVSSHKSQKSISFDIPEDNESLQSSIESSHSPYPCCIKNCQDTDEPKCMLGDNHDNELSNECKNKLCNAKTSPIKVKLPLPKCIDCTRDNKQCDMGLNTLPQYIEEEYKPVINSKTPRIIRRQKITPSFSPDCIIEINNNGKDLESLELIDNVQQIKNRKCQEKTDKKPHPPFWVKLFQKITKKRNNTKKKICKTDSKELYKCFLEEDYKNCNNILTYSDFKKMNEQQLLDIICELKKATFCNSPHDSIQDVETSSKSLSSDSYIGKDMDETEYNLSRYCRHKYKNKRNVTTKVSQKFKAPELLNKNSRTKHLIPKRKVFTSNYSQCEKVSSKSVKNIYWRCATKDGKKKKKRNKLTKVKKPRILKQQIIKCHLSSHRGMTFKHAEEQPECIRNVDNCGKNLTSVHSIECIQSLTDYEKIENHRPFWFKKRPKIKTKKNQQSQACETDIEEQCELILEEHNAEADELTFSVFEISTEKQLRHVIYDLESATSSYHSSLRRKESSQTCVALGSDEPCNLILSEDVELTFSDFETMDENQLHDIICQLQNAMLSCDSNPHRPSFEINEKHCDDGLTFGDFQRMSIKQLKDIISEIEAMNSDCDTSTALEVEASSDTESINTSCMSDEVQESVSSAVYSLSTYTSDAESNHAGFSFLIRPNNTNLHKFFRIFRIK</sequence>